<gene>
    <name evidence="8" type="primary">ybcS</name>
    <name evidence="8" type="ORF">MPL3356_60468</name>
</gene>
<dbReference type="Gene3D" id="1.10.530.40">
    <property type="match status" value="1"/>
</dbReference>
<comment type="catalytic activity">
    <reaction evidence="1 6">
        <text>Hydrolysis of (1-&gt;4)-beta-linkages between N-acetylmuramic acid and N-acetyl-D-glucosamine residues in a peptidoglycan and between N-acetyl-D-glucosamine residues in chitodextrins.</text>
        <dbReference type="EC" id="3.2.1.17"/>
    </reaction>
</comment>
<keyword evidence="3 6" id="KW-0081">Bacteriolytic enzyme</keyword>
<evidence type="ECO:0000256" key="4">
    <source>
        <dbReference type="ARBA" id="ARBA00022801"/>
    </source>
</evidence>
<dbReference type="EMBL" id="CCMZ01000056">
    <property type="protein sequence ID" value="CDX26619.1"/>
    <property type="molecule type" value="Genomic_DNA"/>
</dbReference>
<keyword evidence="7" id="KW-0472">Membrane</keyword>
<dbReference type="GO" id="GO:0009253">
    <property type="term" value="P:peptidoglycan catabolic process"/>
    <property type="evidence" value="ECO:0007669"/>
    <property type="project" value="InterPro"/>
</dbReference>
<protein>
    <recommendedName>
        <fullName evidence="6">Lysozyme</fullName>
        <ecNumber evidence="6">3.2.1.17</ecNumber>
    </recommendedName>
</protein>
<dbReference type="PANTHER" id="PTHR38107">
    <property type="match status" value="1"/>
</dbReference>
<proteinExistence type="inferred from homology"/>
<accession>A0A090E9M6</accession>
<evidence type="ECO:0000256" key="1">
    <source>
        <dbReference type="ARBA" id="ARBA00000632"/>
    </source>
</evidence>
<dbReference type="SUPFAM" id="SSF53955">
    <property type="entry name" value="Lysozyme-like"/>
    <property type="match status" value="1"/>
</dbReference>
<dbReference type="GO" id="GO:0042742">
    <property type="term" value="P:defense response to bacterium"/>
    <property type="evidence" value="ECO:0007669"/>
    <property type="project" value="UniProtKB-KW"/>
</dbReference>
<dbReference type="CDD" id="cd16900">
    <property type="entry name" value="endolysin_R21-like"/>
    <property type="match status" value="1"/>
</dbReference>
<feature type="transmembrane region" description="Helical" evidence="7">
    <location>
        <begin position="45"/>
        <end position="63"/>
    </location>
</feature>
<name>A0A090E9M6_MESPL</name>
<dbReference type="EC" id="3.2.1.17" evidence="6"/>
<dbReference type="InterPro" id="IPR051018">
    <property type="entry name" value="Bacteriophage_GH24"/>
</dbReference>
<keyword evidence="9" id="KW-1185">Reference proteome</keyword>
<evidence type="ECO:0000313" key="8">
    <source>
        <dbReference type="EMBL" id="CDX26619.1"/>
    </source>
</evidence>
<organism evidence="8 9">
    <name type="scientific">Mesorhizobium plurifarium</name>
    <dbReference type="NCBI Taxonomy" id="69974"/>
    <lineage>
        <taxon>Bacteria</taxon>
        <taxon>Pseudomonadati</taxon>
        <taxon>Pseudomonadota</taxon>
        <taxon>Alphaproteobacteria</taxon>
        <taxon>Hyphomicrobiales</taxon>
        <taxon>Phyllobacteriaceae</taxon>
        <taxon>Mesorhizobium</taxon>
    </lineage>
</organism>
<evidence type="ECO:0000256" key="5">
    <source>
        <dbReference type="ARBA" id="ARBA00023295"/>
    </source>
</evidence>
<dbReference type="GO" id="GO:0003796">
    <property type="term" value="F:lysozyme activity"/>
    <property type="evidence" value="ECO:0007669"/>
    <property type="project" value="UniProtKB-EC"/>
</dbReference>
<evidence type="ECO:0000256" key="7">
    <source>
        <dbReference type="SAM" id="Phobius"/>
    </source>
</evidence>
<dbReference type="InterPro" id="IPR034690">
    <property type="entry name" value="Endolysin_T4_type"/>
</dbReference>
<evidence type="ECO:0000256" key="6">
    <source>
        <dbReference type="RuleBase" id="RU003788"/>
    </source>
</evidence>
<dbReference type="Pfam" id="PF00959">
    <property type="entry name" value="Phage_lysozyme"/>
    <property type="match status" value="1"/>
</dbReference>
<dbReference type="InterPro" id="IPR023346">
    <property type="entry name" value="Lysozyme-like_dom_sf"/>
</dbReference>
<evidence type="ECO:0000256" key="3">
    <source>
        <dbReference type="ARBA" id="ARBA00022638"/>
    </source>
</evidence>
<dbReference type="Proteomes" id="UP000045285">
    <property type="component" value="Unassembled WGS sequence"/>
</dbReference>
<dbReference type="HAMAP" id="MF_04110">
    <property type="entry name" value="ENDOLYSIN_T4"/>
    <property type="match status" value="1"/>
</dbReference>
<keyword evidence="7" id="KW-1133">Transmembrane helix</keyword>
<feature type="transmembrane region" description="Helical" evidence="7">
    <location>
        <begin position="75"/>
        <end position="95"/>
    </location>
</feature>
<comment type="similarity">
    <text evidence="6">Belongs to the glycosyl hydrolase 24 family.</text>
</comment>
<dbReference type="PANTHER" id="PTHR38107:SF3">
    <property type="entry name" value="LYSOZYME RRRD-RELATED"/>
    <property type="match status" value="1"/>
</dbReference>
<dbReference type="InterPro" id="IPR002196">
    <property type="entry name" value="Glyco_hydro_24"/>
</dbReference>
<evidence type="ECO:0000313" key="9">
    <source>
        <dbReference type="Proteomes" id="UP000045285"/>
    </source>
</evidence>
<keyword evidence="7" id="KW-0812">Transmembrane</keyword>
<dbReference type="GO" id="GO:0016998">
    <property type="term" value="P:cell wall macromolecule catabolic process"/>
    <property type="evidence" value="ECO:0007669"/>
    <property type="project" value="InterPro"/>
</dbReference>
<reference evidence="9" key="1">
    <citation type="submission" date="2014-08" db="EMBL/GenBank/DDBJ databases">
        <authorList>
            <person name="Moulin L."/>
        </authorList>
    </citation>
    <scope>NUCLEOTIDE SEQUENCE [LARGE SCALE GENOMIC DNA]</scope>
</reference>
<dbReference type="GO" id="GO:0031640">
    <property type="term" value="P:killing of cells of another organism"/>
    <property type="evidence" value="ECO:0007669"/>
    <property type="project" value="UniProtKB-KW"/>
</dbReference>
<sequence>MRLVTDWRRVVLLSLSFWMQILGIAVLVLPEFWYRLTEQDYDPNIAWWLGLGLLVAGVGGRLLEQGLSPWKEWLRITAVGVIVFLLAVLLAWPSAAAPGNKAPAIEAETLDIAVPFIAREEGERLVAYRDAVGVPTIGFGHTDGVYMGMVITHEQALDMLRQDVAKHRTGLHRYFVPATIFVRLPPTRDAAYTSTAFNVGVAGIGKSTATRRLNAGDIVGGCDALTWFDRAGKRVLRGLFERRQREKKLCLQGPSS</sequence>
<keyword evidence="5 6" id="KW-0326">Glycosidase</keyword>
<evidence type="ECO:0000256" key="2">
    <source>
        <dbReference type="ARBA" id="ARBA00022529"/>
    </source>
</evidence>
<keyword evidence="4 6" id="KW-0378">Hydrolase</keyword>
<dbReference type="AlphaFoldDB" id="A0A090E9M6"/>
<dbReference type="InterPro" id="IPR023347">
    <property type="entry name" value="Lysozyme_dom_sf"/>
</dbReference>
<keyword evidence="2 6" id="KW-0929">Antimicrobial</keyword>
<feature type="transmembrane region" description="Helical" evidence="7">
    <location>
        <begin position="12"/>
        <end position="33"/>
    </location>
</feature>